<sequence>MNPDVRIVPIVISSHDLGRLQEFGRSLAALIKERPDDVLVIASSDMTHYESQESAGEKDKMAIDRILALDEEGLLNTVAEHRISMCGVAPTIAMLVSCKELGAGKAELVCYQTSGDASGDYQQVVGYAGVVVR</sequence>
<reference evidence="2" key="1">
    <citation type="journal article" date="2014" name="Front. Microbiol.">
        <title>High frequency of phylogenetically diverse reductive dehalogenase-homologous genes in deep subseafloor sedimentary metagenomes.</title>
        <authorList>
            <person name="Kawai M."/>
            <person name="Futagami T."/>
            <person name="Toyoda A."/>
            <person name="Takaki Y."/>
            <person name="Nishi S."/>
            <person name="Hori S."/>
            <person name="Arai W."/>
            <person name="Tsubouchi T."/>
            <person name="Morono Y."/>
            <person name="Uchiyama I."/>
            <person name="Ito T."/>
            <person name="Fujiyama A."/>
            <person name="Inagaki F."/>
            <person name="Takami H."/>
        </authorList>
    </citation>
    <scope>NUCLEOTIDE SEQUENCE</scope>
    <source>
        <strain evidence="2">Expedition CK06-06</strain>
    </source>
</reference>
<name>X0RS52_9ZZZZ</name>
<dbReference type="CDD" id="cd07361">
    <property type="entry name" value="MEMO_like"/>
    <property type="match status" value="1"/>
</dbReference>
<accession>X0RS52</accession>
<dbReference type="SUPFAM" id="SSF53213">
    <property type="entry name" value="LigB-like"/>
    <property type="match status" value="1"/>
</dbReference>
<dbReference type="PANTHER" id="PTHR11060:SF0">
    <property type="entry name" value="PROTEIN MEMO1"/>
    <property type="match status" value="1"/>
</dbReference>
<dbReference type="AlphaFoldDB" id="X0RS52"/>
<dbReference type="Gene3D" id="3.40.830.10">
    <property type="entry name" value="LigB-like"/>
    <property type="match status" value="1"/>
</dbReference>
<gene>
    <name evidence="2" type="ORF">S01H1_05200</name>
</gene>
<proteinExistence type="inferred from homology"/>
<comment type="caution">
    <text evidence="2">The sequence shown here is derived from an EMBL/GenBank/DDBJ whole genome shotgun (WGS) entry which is preliminary data.</text>
</comment>
<dbReference type="NCBIfam" id="TIGR04336">
    <property type="entry name" value="AmmeMemoSam_B"/>
    <property type="match status" value="1"/>
</dbReference>
<evidence type="ECO:0008006" key="3">
    <source>
        <dbReference type="Google" id="ProtNLM"/>
    </source>
</evidence>
<comment type="similarity">
    <text evidence="1">Belongs to the MEMO1 family.</text>
</comment>
<evidence type="ECO:0000256" key="1">
    <source>
        <dbReference type="ARBA" id="ARBA00006315"/>
    </source>
</evidence>
<protein>
    <recommendedName>
        <fullName evidence="3">AmmeMemoRadiSam system protein B</fullName>
    </recommendedName>
</protein>
<evidence type="ECO:0000313" key="2">
    <source>
        <dbReference type="EMBL" id="GAF71674.1"/>
    </source>
</evidence>
<organism evidence="2">
    <name type="scientific">marine sediment metagenome</name>
    <dbReference type="NCBI Taxonomy" id="412755"/>
    <lineage>
        <taxon>unclassified sequences</taxon>
        <taxon>metagenomes</taxon>
        <taxon>ecological metagenomes</taxon>
    </lineage>
</organism>
<dbReference type="Pfam" id="PF01875">
    <property type="entry name" value="Memo"/>
    <property type="match status" value="1"/>
</dbReference>
<dbReference type="PANTHER" id="PTHR11060">
    <property type="entry name" value="PROTEIN MEMO1"/>
    <property type="match status" value="1"/>
</dbReference>
<dbReference type="EMBL" id="BARS01002712">
    <property type="protein sequence ID" value="GAF71674.1"/>
    <property type="molecule type" value="Genomic_DNA"/>
</dbReference>
<dbReference type="InterPro" id="IPR002737">
    <property type="entry name" value="MEMO1_fam"/>
</dbReference>